<dbReference type="SUPFAM" id="SSF51905">
    <property type="entry name" value="FAD/NAD(P)-binding domain"/>
    <property type="match status" value="1"/>
</dbReference>
<keyword evidence="2" id="KW-0285">Flavoprotein</keyword>
<dbReference type="AlphaFoldDB" id="A0A063C1S5"/>
<evidence type="ECO:0000313" key="8">
    <source>
        <dbReference type="Proteomes" id="UP000027002"/>
    </source>
</evidence>
<dbReference type="GeneID" id="66060998"/>
<evidence type="ECO:0000256" key="1">
    <source>
        <dbReference type="ARBA" id="ARBA00009333"/>
    </source>
</evidence>
<reference evidence="7" key="3">
    <citation type="submission" date="2020-03" db="EMBL/GenBank/DDBJ databases">
        <title>A mixture of massive structural variations and highly conserved coding sequences in Ustilaginoidea virens genome.</title>
        <authorList>
            <person name="Zhang K."/>
            <person name="Zhao Z."/>
            <person name="Zhang Z."/>
            <person name="Li Y."/>
            <person name="Hsiang T."/>
            <person name="Sun W."/>
        </authorList>
    </citation>
    <scope>NUCLEOTIDE SEQUENCE</scope>
    <source>
        <strain evidence="7">UV-8b</strain>
    </source>
</reference>
<keyword evidence="8" id="KW-1185">Reference proteome</keyword>
<evidence type="ECO:0000313" key="6">
    <source>
        <dbReference type="EMBL" id="GAO17350.1"/>
    </source>
</evidence>
<reference evidence="6" key="1">
    <citation type="journal article" date="2016" name="Genome Announc.">
        <title>Genome Sequence of Ustilaginoidea virens IPU010, a Rice Pathogenic Fungus Causing False Smut.</title>
        <authorList>
            <person name="Kumagai T."/>
            <person name="Ishii T."/>
            <person name="Terai G."/>
            <person name="Umemura M."/>
            <person name="Machida M."/>
            <person name="Asai K."/>
        </authorList>
    </citation>
    <scope>NUCLEOTIDE SEQUENCE [LARGE SCALE GENOMIC DNA]</scope>
    <source>
        <strain evidence="6">IPU010</strain>
    </source>
</reference>
<comment type="similarity">
    <text evidence="1">Belongs to the class-II pyridine nucleotide-disulfide oxidoreductase family.</text>
</comment>
<dbReference type="HOGENOM" id="CLU_031864_5_0_1"/>
<evidence type="ECO:0000313" key="9">
    <source>
        <dbReference type="Proteomes" id="UP000054053"/>
    </source>
</evidence>
<feature type="chain" id="PRO_5010402223" description="FAD/NAD(P)-binding domain-containing protein" evidence="4">
    <location>
        <begin position="21"/>
        <end position="401"/>
    </location>
</feature>
<dbReference type="InterPro" id="IPR036188">
    <property type="entry name" value="FAD/NAD-bd_sf"/>
</dbReference>
<dbReference type="RefSeq" id="XP_042993652.1">
    <property type="nucleotide sequence ID" value="XM_043137718.1"/>
</dbReference>
<dbReference type="Gene3D" id="3.50.50.60">
    <property type="entry name" value="FAD/NAD(P)-binding domain"/>
    <property type="match status" value="2"/>
</dbReference>
<name>A0A063C1S5_USTVR</name>
<dbReference type="OrthoDB" id="4570620at2759"/>
<dbReference type="InterPro" id="IPR023753">
    <property type="entry name" value="FAD/NAD-binding_dom"/>
</dbReference>
<dbReference type="PANTHER" id="PTHR48105">
    <property type="entry name" value="THIOREDOXIN REDUCTASE 1-RELATED-RELATED"/>
    <property type="match status" value="1"/>
</dbReference>
<dbReference type="GO" id="GO:0097237">
    <property type="term" value="P:cellular response to toxic substance"/>
    <property type="evidence" value="ECO:0007669"/>
    <property type="project" value="UniProtKB-ARBA"/>
</dbReference>
<dbReference type="PRINTS" id="PR00368">
    <property type="entry name" value="FADPNR"/>
</dbReference>
<dbReference type="Proteomes" id="UP000054053">
    <property type="component" value="Unassembled WGS sequence"/>
</dbReference>
<protein>
    <recommendedName>
        <fullName evidence="5">FAD/NAD(P)-binding domain-containing protein</fullName>
    </recommendedName>
</protein>
<evidence type="ECO:0000256" key="2">
    <source>
        <dbReference type="ARBA" id="ARBA00022630"/>
    </source>
</evidence>
<proteinExistence type="inferred from homology"/>
<sequence>MRFTAAAAFLASTLPLVARAAPAPAQNTPQTDYDAIIVGGGPAGLSALSGLARVRRKVLLIDSGVYRNAETRYMHDVLGFDGVKPDYFRWAARQQLSHYDTVTMTNGTVSRIQPQQNNAYFTVTSKDAAGKEQSLTAKKIILGTGIRDLIPDTPGLRENWAQGIFWCLWCDGHEHADQALGIIGPLTDVMGDVRNALTLNKDMVVLANGTDTAASRDALDKANPGWQKFLQLHNIKVENRVIKSIEVLEKDNGTSSNARLPSQPEHYLFRVNFDSGEPLLRNAFLTSFPNEQYSTLGQDLGVQMVSGRLAVDSTKGLMTSVPGVYAVGDCNSDGVTNVPHALFSGKRAAVYLHAQLARETAYAETGEVARRSIHKEARWLWDFMNPQHDMLNGGRFNQYGQ</sequence>
<evidence type="ECO:0000256" key="4">
    <source>
        <dbReference type="SAM" id="SignalP"/>
    </source>
</evidence>
<feature type="signal peptide" evidence="4">
    <location>
        <begin position="1"/>
        <end position="20"/>
    </location>
</feature>
<dbReference type="InterPro" id="IPR050097">
    <property type="entry name" value="Ferredoxin-NADP_redctase_2"/>
</dbReference>
<dbReference type="STRING" id="1159556.A0A063C1S5"/>
<dbReference type="Pfam" id="PF07992">
    <property type="entry name" value="Pyr_redox_2"/>
    <property type="match status" value="1"/>
</dbReference>
<dbReference type="PRINTS" id="PR00469">
    <property type="entry name" value="PNDRDTASEII"/>
</dbReference>
<feature type="domain" description="FAD/NAD(P)-binding" evidence="5">
    <location>
        <begin position="33"/>
        <end position="168"/>
    </location>
</feature>
<dbReference type="EMBL" id="BBTG02000021">
    <property type="protein sequence ID" value="GAO17350.1"/>
    <property type="molecule type" value="Genomic_DNA"/>
</dbReference>
<dbReference type="EMBL" id="CP072753">
    <property type="protein sequence ID" value="QUC15979.1"/>
    <property type="molecule type" value="Genomic_DNA"/>
</dbReference>
<dbReference type="GO" id="GO:0016491">
    <property type="term" value="F:oxidoreductase activity"/>
    <property type="evidence" value="ECO:0007669"/>
    <property type="project" value="UniProtKB-KW"/>
</dbReference>
<reference evidence="9" key="2">
    <citation type="journal article" date="2016" name="Genome Announc.">
        <title>Genome sequence of Ustilaginoidea virens IPU010, a rice pathogenic fungus causing false smut.</title>
        <authorList>
            <person name="Kumagai T."/>
            <person name="Ishii T."/>
            <person name="Terai G."/>
            <person name="Umemura M."/>
            <person name="Machida M."/>
            <person name="Asai K."/>
        </authorList>
    </citation>
    <scope>NUCLEOTIDE SEQUENCE [LARGE SCALE GENOMIC DNA]</scope>
    <source>
        <strain evidence="9">IPU010</strain>
    </source>
</reference>
<keyword evidence="3" id="KW-0560">Oxidoreductase</keyword>
<dbReference type="KEGG" id="uvi:66060998"/>
<evidence type="ECO:0000259" key="5">
    <source>
        <dbReference type="Pfam" id="PF07992"/>
    </source>
</evidence>
<evidence type="ECO:0000256" key="3">
    <source>
        <dbReference type="ARBA" id="ARBA00023002"/>
    </source>
</evidence>
<accession>A0A063C1S5</accession>
<dbReference type="Proteomes" id="UP000027002">
    <property type="component" value="Chromosome 1"/>
</dbReference>
<evidence type="ECO:0000313" key="7">
    <source>
        <dbReference type="EMBL" id="QUC15979.1"/>
    </source>
</evidence>
<gene>
    <name evidence="7" type="ORF">UV8b_00220</name>
    <name evidence="6" type="ORF">UVI_02038700</name>
</gene>
<keyword evidence="4" id="KW-0732">Signal</keyword>
<organism evidence="6 9">
    <name type="scientific">Ustilaginoidea virens</name>
    <name type="common">Rice false smut fungus</name>
    <name type="synonym">Villosiclava virens</name>
    <dbReference type="NCBI Taxonomy" id="1159556"/>
    <lineage>
        <taxon>Eukaryota</taxon>
        <taxon>Fungi</taxon>
        <taxon>Dikarya</taxon>
        <taxon>Ascomycota</taxon>
        <taxon>Pezizomycotina</taxon>
        <taxon>Sordariomycetes</taxon>
        <taxon>Hypocreomycetidae</taxon>
        <taxon>Hypocreales</taxon>
        <taxon>Clavicipitaceae</taxon>
        <taxon>Ustilaginoidea</taxon>
    </lineage>
</organism>